<feature type="region of interest" description="Disordered" evidence="1">
    <location>
        <begin position="1"/>
        <end position="32"/>
    </location>
</feature>
<protein>
    <submittedName>
        <fullName evidence="2">Uncharacterized protein</fullName>
    </submittedName>
</protein>
<feature type="compositionally biased region" description="Low complexity" evidence="1">
    <location>
        <begin position="72"/>
        <end position="100"/>
    </location>
</feature>
<sequence>MARRRRTRTQEQKDYRRFTDRNKTGQAKVDGLNDIPGGRAILISSFRGKAWTWGDQRLLRDLGYARVHPSRSRSTSSTDSTFSASSKSAPSASSASSASPALCLPQVRSETAVAPFNGNVPSFQQVSAAPEGLNQRLWTKEVIDFFAMDFFAN</sequence>
<dbReference type="Proteomes" id="UP001175000">
    <property type="component" value="Unassembled WGS sequence"/>
</dbReference>
<accession>A0AA40C6P4</accession>
<feature type="region of interest" description="Disordered" evidence="1">
    <location>
        <begin position="65"/>
        <end position="100"/>
    </location>
</feature>
<reference evidence="2" key="1">
    <citation type="submission" date="2023-06" db="EMBL/GenBank/DDBJ databases">
        <title>Genome-scale phylogeny and comparative genomics of the fungal order Sordariales.</title>
        <authorList>
            <consortium name="Lawrence Berkeley National Laboratory"/>
            <person name="Hensen N."/>
            <person name="Bonometti L."/>
            <person name="Westerberg I."/>
            <person name="Brannstrom I.O."/>
            <person name="Guillou S."/>
            <person name="Cros-Aarteil S."/>
            <person name="Calhoun S."/>
            <person name="Haridas S."/>
            <person name="Kuo A."/>
            <person name="Mondo S."/>
            <person name="Pangilinan J."/>
            <person name="Riley R."/>
            <person name="Labutti K."/>
            <person name="Andreopoulos B."/>
            <person name="Lipzen A."/>
            <person name="Chen C."/>
            <person name="Yanf M."/>
            <person name="Daum C."/>
            <person name="Ng V."/>
            <person name="Clum A."/>
            <person name="Steindorff A."/>
            <person name="Ohm R."/>
            <person name="Martin F."/>
            <person name="Silar P."/>
            <person name="Natvig D."/>
            <person name="Lalanne C."/>
            <person name="Gautier V."/>
            <person name="Ament-Velasquez S.L."/>
            <person name="Kruys A."/>
            <person name="Hutchinson M.I."/>
            <person name="Powell A.J."/>
            <person name="Barry K."/>
            <person name="Miller A.N."/>
            <person name="Grigoriev I.V."/>
            <person name="Debuchy R."/>
            <person name="Gladieux P."/>
            <person name="Thoren M.H."/>
            <person name="Johannesson H."/>
        </authorList>
    </citation>
    <scope>NUCLEOTIDE SEQUENCE</scope>
    <source>
        <strain evidence="2">CBS 606.72</strain>
    </source>
</reference>
<evidence type="ECO:0000256" key="1">
    <source>
        <dbReference type="SAM" id="MobiDB-lite"/>
    </source>
</evidence>
<evidence type="ECO:0000313" key="3">
    <source>
        <dbReference type="Proteomes" id="UP001175000"/>
    </source>
</evidence>
<organism evidence="2 3">
    <name type="scientific">Immersiella caudata</name>
    <dbReference type="NCBI Taxonomy" id="314043"/>
    <lineage>
        <taxon>Eukaryota</taxon>
        <taxon>Fungi</taxon>
        <taxon>Dikarya</taxon>
        <taxon>Ascomycota</taxon>
        <taxon>Pezizomycotina</taxon>
        <taxon>Sordariomycetes</taxon>
        <taxon>Sordariomycetidae</taxon>
        <taxon>Sordariales</taxon>
        <taxon>Lasiosphaeriaceae</taxon>
        <taxon>Immersiella</taxon>
    </lineage>
</organism>
<evidence type="ECO:0000313" key="2">
    <source>
        <dbReference type="EMBL" id="KAK0627172.1"/>
    </source>
</evidence>
<proteinExistence type="predicted"/>
<gene>
    <name evidence="2" type="ORF">B0T14DRAFT_562999</name>
</gene>
<keyword evidence="3" id="KW-1185">Reference proteome</keyword>
<dbReference type="AlphaFoldDB" id="A0AA40C6P4"/>
<comment type="caution">
    <text evidence="2">The sequence shown here is derived from an EMBL/GenBank/DDBJ whole genome shotgun (WGS) entry which is preliminary data.</text>
</comment>
<dbReference type="EMBL" id="JAULSU010000002">
    <property type="protein sequence ID" value="KAK0627172.1"/>
    <property type="molecule type" value="Genomic_DNA"/>
</dbReference>
<feature type="compositionally biased region" description="Basic and acidic residues" evidence="1">
    <location>
        <begin position="8"/>
        <end position="23"/>
    </location>
</feature>
<name>A0AA40C6P4_9PEZI</name>